<dbReference type="PANTHER" id="PTHR13158">
    <property type="match status" value="1"/>
</dbReference>
<evidence type="ECO:0000256" key="5">
    <source>
        <dbReference type="ARBA" id="ARBA00022857"/>
    </source>
</evidence>
<protein>
    <recommendedName>
        <fullName evidence="2">NAD(+) kinase</fullName>
        <ecNumber evidence="2">2.7.1.23</ecNumber>
    </recommendedName>
</protein>
<evidence type="ECO:0000256" key="1">
    <source>
        <dbReference type="ARBA" id="ARBA00010995"/>
    </source>
</evidence>
<proteinExistence type="inferred from homology"/>
<dbReference type="PANTHER" id="PTHR13158:SF5">
    <property type="entry name" value="NAD KINASE 2, MITOCHONDRIAL"/>
    <property type="match status" value="1"/>
</dbReference>
<dbReference type="InterPro" id="IPR017437">
    <property type="entry name" value="ATP-NAD_kinase_PpnK-typ_C"/>
</dbReference>
<sequence length="476" mass="53522">MKCSALLYYTGHLNTSKYITYKMFSAVGIRRQGTLSAPSAVSSDKGDHFHQDMEVGTSTSTPPASHTPLIKLNKVAVVGKMTRYEFEKQRYDGFSENEFKKALTVKGSRYETLLAQHEKHMINLGKILDVLKRKGIEYRVCTRGEATYSKDTVDWADAVITAGGDGTFLSAASKIKNREKPLIGINTDPERSEGHLCLPPKYNSNFEEALDKLADSKFQWLYRQRIRITMTGSKANFKPLDNGSMLQERMRDHSNHHSSTYFSVLDSDDDSFLMQRNANPLEEGVSHKLQSYCDVLPVLALNEVFIGESLASVPSYYELQVDNDPSEKHKSSGLCISTGTGSTAWSYNICRLHTKTVKSVLEIVKRLLANNNDTTKYDALSDDEVLKEVTERHGDTFIFDAAERKLLCSIRDPMQNKVYHCNTPHRFAEKLFIRSRCWDATLCVDGDTSFVFNDGATAALQVLPEDALKTVVLDED</sequence>
<dbReference type="EMBL" id="CAWYQH010000079">
    <property type="protein sequence ID" value="CAK8681340.1"/>
    <property type="molecule type" value="Genomic_DNA"/>
</dbReference>
<comment type="caution">
    <text evidence="7">The sequence shown here is derived from an EMBL/GenBank/DDBJ whole genome shotgun (WGS) entry which is preliminary data.</text>
</comment>
<reference evidence="7 8" key="1">
    <citation type="submission" date="2024-02" db="EMBL/GenBank/DDBJ databases">
        <authorList>
            <person name="Daric V."/>
            <person name="Darras S."/>
        </authorList>
    </citation>
    <scope>NUCLEOTIDE SEQUENCE [LARGE SCALE GENOMIC DNA]</scope>
</reference>
<dbReference type="Gene3D" id="3.40.50.10330">
    <property type="entry name" value="Probable inorganic polyphosphate/atp-NAD kinase, domain 1"/>
    <property type="match status" value="1"/>
</dbReference>
<dbReference type="SUPFAM" id="SSF111331">
    <property type="entry name" value="NAD kinase/diacylglycerol kinase-like"/>
    <property type="match status" value="1"/>
</dbReference>
<name>A0ABP0FNX2_CLALP</name>
<keyword evidence="4" id="KW-0418">Kinase</keyword>
<dbReference type="InterPro" id="IPR017438">
    <property type="entry name" value="ATP-NAD_kinase_N"/>
</dbReference>
<evidence type="ECO:0000313" key="7">
    <source>
        <dbReference type="EMBL" id="CAK8681340.1"/>
    </source>
</evidence>
<keyword evidence="6" id="KW-0520">NAD</keyword>
<organism evidence="7 8">
    <name type="scientific">Clavelina lepadiformis</name>
    <name type="common">Light-bulb sea squirt</name>
    <name type="synonym">Ascidia lepadiformis</name>
    <dbReference type="NCBI Taxonomy" id="159417"/>
    <lineage>
        <taxon>Eukaryota</taxon>
        <taxon>Metazoa</taxon>
        <taxon>Chordata</taxon>
        <taxon>Tunicata</taxon>
        <taxon>Ascidiacea</taxon>
        <taxon>Aplousobranchia</taxon>
        <taxon>Clavelinidae</taxon>
        <taxon>Clavelina</taxon>
    </lineage>
</organism>
<dbReference type="EC" id="2.7.1.23" evidence="2"/>
<dbReference type="InterPro" id="IPR016064">
    <property type="entry name" value="NAD/diacylglycerol_kinase_sf"/>
</dbReference>
<dbReference type="Proteomes" id="UP001642483">
    <property type="component" value="Unassembled WGS sequence"/>
</dbReference>
<accession>A0ABP0FNX2</accession>
<evidence type="ECO:0000256" key="2">
    <source>
        <dbReference type="ARBA" id="ARBA00012120"/>
    </source>
</evidence>
<keyword evidence="8" id="KW-1185">Reference proteome</keyword>
<evidence type="ECO:0000256" key="3">
    <source>
        <dbReference type="ARBA" id="ARBA00022679"/>
    </source>
</evidence>
<dbReference type="Pfam" id="PF01513">
    <property type="entry name" value="NAD_kinase"/>
    <property type="match status" value="1"/>
</dbReference>
<comment type="similarity">
    <text evidence="1">Belongs to the NAD kinase family.</text>
</comment>
<keyword evidence="5" id="KW-0521">NADP</keyword>
<evidence type="ECO:0000313" key="8">
    <source>
        <dbReference type="Proteomes" id="UP001642483"/>
    </source>
</evidence>
<keyword evidence="3" id="KW-0808">Transferase</keyword>
<evidence type="ECO:0000256" key="4">
    <source>
        <dbReference type="ARBA" id="ARBA00022777"/>
    </source>
</evidence>
<dbReference type="InterPro" id="IPR002504">
    <property type="entry name" value="NADK"/>
</dbReference>
<gene>
    <name evidence="7" type="ORF">CVLEPA_LOCUS11552</name>
</gene>
<evidence type="ECO:0000256" key="6">
    <source>
        <dbReference type="ARBA" id="ARBA00023027"/>
    </source>
</evidence>
<dbReference type="Gene3D" id="2.60.200.30">
    <property type="entry name" value="Probable inorganic polyphosphate/atp-NAD kinase, domain 2"/>
    <property type="match status" value="1"/>
</dbReference>